<dbReference type="InterPro" id="IPR014043">
    <property type="entry name" value="Acyl_transferase_dom"/>
</dbReference>
<dbReference type="InterPro" id="IPR001227">
    <property type="entry name" value="Ac_transferase_dom_sf"/>
</dbReference>
<dbReference type="InterPro" id="IPR016036">
    <property type="entry name" value="Malonyl_transacylase_ACP-bd"/>
</dbReference>
<dbReference type="SMART" id="SM00825">
    <property type="entry name" value="PKS_KS"/>
    <property type="match status" value="1"/>
</dbReference>
<dbReference type="CDD" id="cd08953">
    <property type="entry name" value="KR_2_SDR_x"/>
    <property type="match status" value="1"/>
</dbReference>
<feature type="active site" description="Proton donor; for dehydratase activity" evidence="4">
    <location>
        <position position="1646"/>
    </location>
</feature>
<dbReference type="InterPro" id="IPR029069">
    <property type="entry name" value="HotDog_dom_sf"/>
</dbReference>
<dbReference type="InterPro" id="IPR014031">
    <property type="entry name" value="Ketoacyl_synth_C"/>
</dbReference>
<dbReference type="GO" id="GO:0006633">
    <property type="term" value="P:fatty acid biosynthetic process"/>
    <property type="evidence" value="ECO:0007669"/>
    <property type="project" value="TreeGrafter"/>
</dbReference>
<keyword evidence="1" id="KW-0596">Phosphopantetheine</keyword>
<dbReference type="InterPro" id="IPR049900">
    <property type="entry name" value="PKS_mFAS_DH"/>
</dbReference>
<evidence type="ECO:0000313" key="9">
    <source>
        <dbReference type="Proteomes" id="UP001240236"/>
    </source>
</evidence>
<proteinExistence type="predicted"/>
<name>A0AAE3VVD4_9ACTN</name>
<dbReference type="InterPro" id="IPR020841">
    <property type="entry name" value="PKS_Beta-ketoAc_synthase_dom"/>
</dbReference>
<dbReference type="Pfam" id="PF21089">
    <property type="entry name" value="PKS_DH_N"/>
    <property type="match status" value="1"/>
</dbReference>
<dbReference type="SMART" id="SM00826">
    <property type="entry name" value="PKS_DH"/>
    <property type="match status" value="1"/>
</dbReference>
<feature type="region of interest" description="N-terminal hotdog fold" evidence="4">
    <location>
        <begin position="1445"/>
        <end position="1568"/>
    </location>
</feature>
<evidence type="ECO:0000256" key="4">
    <source>
        <dbReference type="PROSITE-ProRule" id="PRU01363"/>
    </source>
</evidence>
<dbReference type="InterPro" id="IPR014030">
    <property type="entry name" value="Ketoacyl_synth_N"/>
</dbReference>
<dbReference type="InterPro" id="IPR049551">
    <property type="entry name" value="PKS_DH_C"/>
</dbReference>
<keyword evidence="2" id="KW-0597">Phosphoprotein</keyword>
<evidence type="ECO:0000256" key="2">
    <source>
        <dbReference type="ARBA" id="ARBA00022553"/>
    </source>
</evidence>
<dbReference type="GO" id="GO:0004312">
    <property type="term" value="F:fatty acid synthase activity"/>
    <property type="evidence" value="ECO:0007669"/>
    <property type="project" value="TreeGrafter"/>
</dbReference>
<dbReference type="Pfam" id="PF02801">
    <property type="entry name" value="Ketoacyl-synt_C"/>
    <property type="match status" value="1"/>
</dbReference>
<dbReference type="InterPro" id="IPR036736">
    <property type="entry name" value="ACP-like_sf"/>
</dbReference>
<organism evidence="8 9">
    <name type="scientific">Catenuloplanes indicus</name>
    <dbReference type="NCBI Taxonomy" id="137267"/>
    <lineage>
        <taxon>Bacteria</taxon>
        <taxon>Bacillati</taxon>
        <taxon>Actinomycetota</taxon>
        <taxon>Actinomycetes</taxon>
        <taxon>Micromonosporales</taxon>
        <taxon>Micromonosporaceae</taxon>
        <taxon>Catenuloplanes</taxon>
    </lineage>
</organism>
<dbReference type="Gene3D" id="3.10.129.110">
    <property type="entry name" value="Polyketide synthase dehydratase"/>
    <property type="match status" value="1"/>
</dbReference>
<dbReference type="Pfam" id="PF14765">
    <property type="entry name" value="PS-DH"/>
    <property type="match status" value="1"/>
</dbReference>
<sequence length="1924" mass="202087">MTRIAVVGMSCRYPDATSPQELWENALAGRRAFRRLPDVRMNLDDYYDADPAVPDKFYARNAAVIEGYRFDRVAYKVAGSTFRSTDLTHWLALDVAAMALADAGFPMGEGLPRERTGVVVGNSLTGEFSRANQLRLRWPYVRRMVAAALKEQNWDDDQLGGFLDDFEATFKGPFPAIDEDTLAGALSNTIAGRICNYFDLKGGGYTVDGACSSSLLSVATAGKALIDGDVDVAVAGGVDLSIDPFEIIGFAKTGALASGEMRVYDRAANGFWPGEGCGMVVLMRERDALRAGHRVYASIAGWGISSDGKGGMTRPESAGYQLALDRAYERAGFGIETISLFEGHGTGTKVGDATELGALSAARRRAGATGVPAAIGSIKGMIGHTKAAAGVAGLIKAALAVHHQVLPPSVGCVDPNEQLTGDAPALRVLRRAEAWPDGAPVRAGVTAMGFGGINTHVVLENPRPRRRSGLDTRTRALASSVQDTELLLLDAADTGDLIAQLDRLIEFLPSIAYAQLADLAATLHAGLRDRPVRAAVLAGSPHDAEQRLRRLRDEAAAGRAAVLSPDGTMLLGTVAGPARIGFLFPGQGSGRGMSGGALRRRFGEAEEVYADAALPEGADAVATEVAQPRIVTGSLAGLRVLGALGIEAAVAVGHSLGEISALHWAGALDERAVLRVAATRGRTMAEHSASGTMAGLNASPETAAALIEGLPLVIAAYNGPAQTVIAGETDAIEAAARRAREAGLIATPLRVSHAFHSPLVAPAADEFVKALSDEVFGPVGRRVESTVTGAALEPDADLAELLRRQITEPVRFSQAVTRAAADVALFVEVGPGQVLGTLTATVCDVPVVSLDTDSESLAGLLRTVAAAWVVGAAGIDPALFHGRLVRPLQIGAEFTFFTSPCEQAPDLRLRDTPRPVRTPAAPAAAPGAADSGESTVDRLRRLAAARAELPVELVHEGSMLLDDLHLSSITVGQVVNSVAAELDLPAAAVPTNFATATIAELATALDEISRTARDSDRAGTPAVAGAAPWARPWRVDAEPVPLPARPAAEPDGPWQLHAPPGHPFATGLRDALRTAGVGGGVLVCLPADCAEDDLRLALDGAQAAATAVPGTRFVLVEHGRGAAGLAKTLRLEAPQLRVSVVRVPAGIADPIGLIVGEVAATTGFTEAHYDADGQRRVPTLRAMPVRPARTETPLTGDDVLLVTGGGKGITAECALAIAEDTGAALALLGRSDPATDADLAANLERITAAGVRMRYARADVTDGAQVRDAVARLTAELGPVTAVLHGAGRNEPAAMTGLDMDAFRRTLAPKIDGLRAVLAAVDPGRLRLLVTLGSIIGRSGLRGEAHYATANDWLADLTAEVGREHPGCRSLCLEWSVWSGVGMGERLSVVESLTREGVTPVTPEQGLAVLRRLLADPQAPGTVVISGRAEGIDTIRRHLPPLPLSRFVERPLIRYHGVELVSEAELNVGVDRYLADHDLDGNLLFPAVFGMEAMAQVAAAVTGVQAVPVIERAEFLRPIIVPPHGRLRIRIAAVVTDDDIVEVAIRAEDTLYAADHFTARLRLSDTAVPDGPPDQAGDDLPAVPLDPARDLYDDILFQGARFQRLRRYHRSAARHVDADVEAVPSTDWFARFVPDQLLLGDPGVRDTLMHGNQVCVPDATLLPAGVDRIYPGGEKLAAAQGLRYSAVERSRDGDTYVYDIALRTGTGEIVERWEGLRLRAVRKQDPAGPWAPPLVGPYLERAVEDLTGVRVAVAVEPGVTTDVAGRRAATTLAAGRAFGRAVEVRHRPDGRPEVDGDRTVSAAHGAGITLFVAAPGPLSCDVEPVVERDPADWAGLLGAHAGLSRLIADDLGEDVQTAATRVWTAIECLRKAGHVAGEPLTLRPAGRARWVELRSGGLRIATFVTTLRDVAEPVVLSVLVGPGE</sequence>
<dbReference type="InterPro" id="IPR049552">
    <property type="entry name" value="PKS_DH_N"/>
</dbReference>
<dbReference type="InterPro" id="IPR050091">
    <property type="entry name" value="PKS_NRPS_Biosynth_Enz"/>
</dbReference>
<comment type="caution">
    <text evidence="8">The sequence shown here is derived from an EMBL/GenBank/DDBJ whole genome shotgun (WGS) entry which is preliminary data.</text>
</comment>
<dbReference type="SUPFAM" id="SSF55048">
    <property type="entry name" value="Probable ACP-binding domain of malonyl-CoA ACP transacylase"/>
    <property type="match status" value="1"/>
</dbReference>
<evidence type="ECO:0000256" key="1">
    <source>
        <dbReference type="ARBA" id="ARBA00022450"/>
    </source>
</evidence>
<dbReference type="SUPFAM" id="SSF54637">
    <property type="entry name" value="Thioesterase/thiol ester dehydrase-isomerase"/>
    <property type="match status" value="1"/>
</dbReference>
<dbReference type="Pfam" id="PF08659">
    <property type="entry name" value="KR"/>
    <property type="match status" value="1"/>
</dbReference>
<evidence type="ECO:0000256" key="3">
    <source>
        <dbReference type="ARBA" id="ARBA00022679"/>
    </source>
</evidence>
<evidence type="ECO:0000313" key="8">
    <source>
        <dbReference type="EMBL" id="MDQ0364404.1"/>
    </source>
</evidence>
<dbReference type="PANTHER" id="PTHR43775:SF37">
    <property type="entry name" value="SI:DKEY-61P9.11"/>
    <property type="match status" value="1"/>
</dbReference>
<dbReference type="SUPFAM" id="SSF51735">
    <property type="entry name" value="NAD(P)-binding Rossmann-fold domains"/>
    <property type="match status" value="1"/>
</dbReference>
<keyword evidence="3" id="KW-0808">Transferase</keyword>
<dbReference type="SUPFAM" id="SSF53901">
    <property type="entry name" value="Thiolase-like"/>
    <property type="match status" value="2"/>
</dbReference>
<reference evidence="8 9" key="1">
    <citation type="submission" date="2023-07" db="EMBL/GenBank/DDBJ databases">
        <title>Sequencing the genomes of 1000 actinobacteria strains.</title>
        <authorList>
            <person name="Klenk H.-P."/>
        </authorList>
    </citation>
    <scope>NUCLEOTIDE SEQUENCE [LARGE SCALE GENOMIC DNA]</scope>
    <source>
        <strain evidence="8 9">DSM 44709</strain>
    </source>
</reference>
<dbReference type="InterPro" id="IPR013968">
    <property type="entry name" value="PKS_KR"/>
</dbReference>
<accession>A0AAE3VVD4</accession>
<evidence type="ECO:0000259" key="6">
    <source>
        <dbReference type="PROSITE" id="PS52004"/>
    </source>
</evidence>
<feature type="region of interest" description="Disordered" evidence="5">
    <location>
        <begin position="912"/>
        <end position="932"/>
    </location>
</feature>
<dbReference type="Pfam" id="PF00698">
    <property type="entry name" value="Acyl_transf_1"/>
    <property type="match status" value="1"/>
</dbReference>
<feature type="active site" description="Proton acceptor; for dehydratase activity" evidence="4">
    <location>
        <position position="1477"/>
    </location>
</feature>
<dbReference type="Pfam" id="PF00109">
    <property type="entry name" value="ketoacyl-synt"/>
    <property type="match status" value="1"/>
</dbReference>
<dbReference type="PROSITE" id="PS52019">
    <property type="entry name" value="PKS_MFAS_DH"/>
    <property type="match status" value="1"/>
</dbReference>
<keyword evidence="9" id="KW-1185">Reference proteome</keyword>
<dbReference type="Gene3D" id="1.10.1200.10">
    <property type="entry name" value="ACP-like"/>
    <property type="match status" value="1"/>
</dbReference>
<dbReference type="Gene3D" id="3.40.47.10">
    <property type="match status" value="1"/>
</dbReference>
<dbReference type="SMART" id="SM00822">
    <property type="entry name" value="PKS_KR"/>
    <property type="match status" value="1"/>
</dbReference>
<feature type="domain" description="PKS/mFAS DH" evidence="7">
    <location>
        <begin position="1445"/>
        <end position="1727"/>
    </location>
</feature>
<dbReference type="InterPro" id="IPR057326">
    <property type="entry name" value="KR_dom"/>
</dbReference>
<dbReference type="RefSeq" id="WP_307235780.1">
    <property type="nucleotide sequence ID" value="NZ_JAUSUZ010000001.1"/>
</dbReference>
<dbReference type="EMBL" id="JAUSUZ010000001">
    <property type="protein sequence ID" value="MDQ0364404.1"/>
    <property type="molecule type" value="Genomic_DNA"/>
</dbReference>
<dbReference type="InterPro" id="IPR020807">
    <property type="entry name" value="PKS_DH"/>
</dbReference>
<dbReference type="Gene3D" id="3.40.50.720">
    <property type="entry name" value="NAD(P)-binding Rossmann-like Domain"/>
    <property type="match status" value="1"/>
</dbReference>
<dbReference type="SUPFAM" id="SSF52151">
    <property type="entry name" value="FabD/lysophospholipase-like"/>
    <property type="match status" value="1"/>
</dbReference>
<protein>
    <submittedName>
        <fullName evidence="8">Enediyne polyketide synthase</fullName>
    </submittedName>
</protein>
<dbReference type="InterPro" id="IPR016035">
    <property type="entry name" value="Acyl_Trfase/lysoPLipase"/>
</dbReference>
<dbReference type="PROSITE" id="PS52004">
    <property type="entry name" value="KS3_2"/>
    <property type="match status" value="1"/>
</dbReference>
<dbReference type="InterPro" id="IPR016039">
    <property type="entry name" value="Thiolase-like"/>
</dbReference>
<dbReference type="Gene3D" id="3.40.366.10">
    <property type="entry name" value="Malonyl-Coenzyme A Acyl Carrier Protein, domain 2"/>
    <property type="match status" value="1"/>
</dbReference>
<feature type="region of interest" description="C-terminal hotdog fold" evidence="4">
    <location>
        <begin position="1580"/>
        <end position="1727"/>
    </location>
</feature>
<feature type="domain" description="Ketosynthase family 3 (KS3)" evidence="6">
    <location>
        <begin position="1"/>
        <end position="461"/>
    </location>
</feature>
<dbReference type="CDD" id="cd00833">
    <property type="entry name" value="PKS"/>
    <property type="match status" value="1"/>
</dbReference>
<dbReference type="InterPro" id="IPR036291">
    <property type="entry name" value="NAD(P)-bd_dom_sf"/>
</dbReference>
<feature type="compositionally biased region" description="Low complexity" evidence="5">
    <location>
        <begin position="919"/>
        <end position="929"/>
    </location>
</feature>
<dbReference type="PANTHER" id="PTHR43775">
    <property type="entry name" value="FATTY ACID SYNTHASE"/>
    <property type="match status" value="1"/>
</dbReference>
<evidence type="ECO:0000256" key="5">
    <source>
        <dbReference type="SAM" id="MobiDB-lite"/>
    </source>
</evidence>
<gene>
    <name evidence="8" type="ORF">J2S42_001073</name>
</gene>
<dbReference type="Proteomes" id="UP001240236">
    <property type="component" value="Unassembled WGS sequence"/>
</dbReference>
<dbReference type="SMART" id="SM00827">
    <property type="entry name" value="PKS_AT"/>
    <property type="match status" value="1"/>
</dbReference>
<evidence type="ECO:0000259" key="7">
    <source>
        <dbReference type="PROSITE" id="PS52019"/>
    </source>
</evidence>
<dbReference type="InterPro" id="IPR042104">
    <property type="entry name" value="PKS_dehydratase_sf"/>
</dbReference>